<feature type="compositionally biased region" description="Polar residues" evidence="1">
    <location>
        <begin position="144"/>
        <end position="167"/>
    </location>
</feature>
<feature type="region of interest" description="Disordered" evidence="1">
    <location>
        <begin position="230"/>
        <end position="267"/>
    </location>
</feature>
<evidence type="ECO:0000256" key="1">
    <source>
        <dbReference type="SAM" id="MobiDB-lite"/>
    </source>
</evidence>
<sequence>MPFRDREWEDFLRDCEIFPAYTDFLFGVDMRAEVHNEPGLHPQIFDTQALPQPPPQSLPQPIRLQGLPPPGQYPAAYDPGSAQNHALTSLSSTYGKPANGWLGLRQTSMLGQGPSLDSMQPTPTPAPFQFPIPDPQYLETFQPQAHATTSPSLPKQESSLMSMQATPTPAPRQLPASAPQYQSHSQSMPGTTMLRQDSSLMSMQPSPSPARGQIFIPNPQYSQSFHTAVPSLRRQESSLESMQPTSTPASRQLSTSTPHYQDHPYTMPAPQMLRQESSMFSMQPTPDPVPHERPVSGFQPHTLSMPGPSRTPMLRQDPPMGASQPQKQPFPLALSMESPVRLIRPDEITDNPFLPVLPQDVCTEINNKITEAWGVVNSNTAPQQQKARAIDYIRTTSLAVAEKIDLYKAVAAEVETSLG</sequence>
<name>A0A9W8ZBV6_9PLEO</name>
<feature type="compositionally biased region" description="Polar residues" evidence="1">
    <location>
        <begin position="238"/>
        <end position="259"/>
    </location>
</feature>
<proteinExistence type="predicted"/>
<feature type="compositionally biased region" description="Polar residues" evidence="1">
    <location>
        <begin position="179"/>
        <end position="192"/>
    </location>
</feature>
<dbReference type="EMBL" id="JAPEVA010000044">
    <property type="protein sequence ID" value="KAJ4404326.1"/>
    <property type="molecule type" value="Genomic_DNA"/>
</dbReference>
<gene>
    <name evidence="2" type="ORF">N0V91_006020</name>
</gene>
<evidence type="ECO:0000313" key="3">
    <source>
        <dbReference type="Proteomes" id="UP001140510"/>
    </source>
</evidence>
<comment type="caution">
    <text evidence="2">The sequence shown here is derived from an EMBL/GenBank/DDBJ whole genome shotgun (WGS) entry which is preliminary data.</text>
</comment>
<evidence type="ECO:0000313" key="2">
    <source>
        <dbReference type="EMBL" id="KAJ4404326.1"/>
    </source>
</evidence>
<feature type="region of interest" description="Disordered" evidence="1">
    <location>
        <begin position="280"/>
        <end position="328"/>
    </location>
</feature>
<dbReference type="OrthoDB" id="3784793at2759"/>
<accession>A0A9W8ZBV6</accession>
<keyword evidence="3" id="KW-1185">Reference proteome</keyword>
<reference evidence="2" key="1">
    <citation type="submission" date="2022-10" db="EMBL/GenBank/DDBJ databases">
        <title>Tapping the CABI collections for fungal endophytes: first genome assemblies for Collariella, Neodidymelliopsis, Ascochyta clinopodiicola, Didymella pomorum, Didymosphaeria variabile, Neocosmospora piperis and Neocucurbitaria cava.</title>
        <authorList>
            <person name="Hill R."/>
        </authorList>
    </citation>
    <scope>NUCLEOTIDE SEQUENCE</scope>
    <source>
        <strain evidence="2">IMI 355091</strain>
    </source>
</reference>
<dbReference type="AlphaFoldDB" id="A0A9W8ZBV6"/>
<feature type="region of interest" description="Disordered" evidence="1">
    <location>
        <begin position="144"/>
        <end position="192"/>
    </location>
</feature>
<protein>
    <submittedName>
        <fullName evidence="2">Uncharacterized protein</fullName>
    </submittedName>
</protein>
<organism evidence="2 3">
    <name type="scientific">Didymella pomorum</name>
    <dbReference type="NCBI Taxonomy" id="749634"/>
    <lineage>
        <taxon>Eukaryota</taxon>
        <taxon>Fungi</taxon>
        <taxon>Dikarya</taxon>
        <taxon>Ascomycota</taxon>
        <taxon>Pezizomycotina</taxon>
        <taxon>Dothideomycetes</taxon>
        <taxon>Pleosporomycetidae</taxon>
        <taxon>Pleosporales</taxon>
        <taxon>Pleosporineae</taxon>
        <taxon>Didymellaceae</taxon>
        <taxon>Didymella</taxon>
    </lineage>
</organism>
<dbReference type="Proteomes" id="UP001140510">
    <property type="component" value="Unassembled WGS sequence"/>
</dbReference>